<dbReference type="AlphaFoldDB" id="A0A401SGP6"/>
<dbReference type="OrthoDB" id="416454at2759"/>
<keyword evidence="3" id="KW-1185">Reference proteome</keyword>
<comment type="caution">
    <text evidence="2">The sequence shown here is derived from an EMBL/GenBank/DDBJ whole genome shotgun (WGS) entry which is preliminary data.</text>
</comment>
<dbReference type="STRING" id="137246.A0A401SGP6"/>
<proteinExistence type="predicted"/>
<dbReference type="Pfam" id="PF00078">
    <property type="entry name" value="RVT_1"/>
    <property type="match status" value="1"/>
</dbReference>
<sequence>MVDEGRAAVIVHTGFSKAFDKVPYGRLLGMVKLYGMPRELANWIHNWLDGRKQRVVVEGRLSVWRHVTSDMPQETVLGPLLFAIYNDLDENIHRMLCKFADDTKIGGIVESEEGYQKLQQDLNQLENCMRNGKWSLI</sequence>
<dbReference type="OMA" id="ELSTNCK"/>
<evidence type="ECO:0000313" key="2">
    <source>
        <dbReference type="EMBL" id="GCC29513.1"/>
    </source>
</evidence>
<dbReference type="EMBL" id="BEZZ01000254">
    <property type="protein sequence ID" value="GCC29513.1"/>
    <property type="molecule type" value="Genomic_DNA"/>
</dbReference>
<name>A0A401SGP6_CHIPU</name>
<dbReference type="InterPro" id="IPR000477">
    <property type="entry name" value="RT_dom"/>
</dbReference>
<dbReference type="Proteomes" id="UP000287033">
    <property type="component" value="Unassembled WGS sequence"/>
</dbReference>
<evidence type="ECO:0000259" key="1">
    <source>
        <dbReference type="Pfam" id="PF00078"/>
    </source>
</evidence>
<feature type="domain" description="Reverse transcriptase" evidence="1">
    <location>
        <begin position="6"/>
        <end position="131"/>
    </location>
</feature>
<gene>
    <name evidence="2" type="ORF">chiPu_0007955</name>
</gene>
<protein>
    <recommendedName>
        <fullName evidence="1">Reverse transcriptase domain-containing protein</fullName>
    </recommendedName>
</protein>
<organism evidence="2 3">
    <name type="scientific">Chiloscyllium punctatum</name>
    <name type="common">Brownbanded bambooshark</name>
    <name type="synonym">Hemiscyllium punctatum</name>
    <dbReference type="NCBI Taxonomy" id="137246"/>
    <lineage>
        <taxon>Eukaryota</taxon>
        <taxon>Metazoa</taxon>
        <taxon>Chordata</taxon>
        <taxon>Craniata</taxon>
        <taxon>Vertebrata</taxon>
        <taxon>Chondrichthyes</taxon>
        <taxon>Elasmobranchii</taxon>
        <taxon>Galeomorphii</taxon>
        <taxon>Galeoidea</taxon>
        <taxon>Orectolobiformes</taxon>
        <taxon>Hemiscylliidae</taxon>
        <taxon>Chiloscyllium</taxon>
    </lineage>
</organism>
<evidence type="ECO:0000313" key="3">
    <source>
        <dbReference type="Proteomes" id="UP000287033"/>
    </source>
</evidence>
<reference evidence="2 3" key="1">
    <citation type="journal article" date="2018" name="Nat. Ecol. Evol.">
        <title>Shark genomes provide insights into elasmobranch evolution and the origin of vertebrates.</title>
        <authorList>
            <person name="Hara Y"/>
            <person name="Yamaguchi K"/>
            <person name="Onimaru K"/>
            <person name="Kadota M"/>
            <person name="Koyanagi M"/>
            <person name="Keeley SD"/>
            <person name="Tatsumi K"/>
            <person name="Tanaka K"/>
            <person name="Motone F"/>
            <person name="Kageyama Y"/>
            <person name="Nozu R"/>
            <person name="Adachi N"/>
            <person name="Nishimura O"/>
            <person name="Nakagawa R"/>
            <person name="Tanegashima C"/>
            <person name="Kiyatake I"/>
            <person name="Matsumoto R"/>
            <person name="Murakumo K"/>
            <person name="Nishida K"/>
            <person name="Terakita A"/>
            <person name="Kuratani S"/>
            <person name="Sato K"/>
            <person name="Hyodo S Kuraku.S."/>
        </authorList>
    </citation>
    <scope>NUCLEOTIDE SEQUENCE [LARGE SCALE GENOMIC DNA]</scope>
</reference>
<accession>A0A401SGP6</accession>
<dbReference type="PANTHER" id="PTHR33332">
    <property type="entry name" value="REVERSE TRANSCRIPTASE DOMAIN-CONTAINING PROTEIN"/>
    <property type="match status" value="1"/>
</dbReference>